<keyword evidence="1" id="KW-0812">Transmembrane</keyword>
<dbReference type="STRING" id="1798507.A3A34_01430"/>
<sequence>MNSKYPIRVKEIFSYFHEPEYVARFARVYWRGLLAFSAVLIILFSVYGIRQVLLLSEIANTMPGETSAASPFDREKLKTALQGFEARDVRYEALKTRPPNITDPSR</sequence>
<evidence type="ECO:0000256" key="1">
    <source>
        <dbReference type="SAM" id="Phobius"/>
    </source>
</evidence>
<name>A0A1F6ER76_9BACT</name>
<feature type="transmembrane region" description="Helical" evidence="1">
    <location>
        <begin position="28"/>
        <end position="49"/>
    </location>
</feature>
<dbReference type="Proteomes" id="UP000178587">
    <property type="component" value="Unassembled WGS sequence"/>
</dbReference>
<dbReference type="EMBL" id="MFLU01000002">
    <property type="protein sequence ID" value="OGG76136.1"/>
    <property type="molecule type" value="Genomic_DNA"/>
</dbReference>
<protein>
    <submittedName>
        <fullName evidence="2">Uncharacterized protein</fullName>
    </submittedName>
</protein>
<evidence type="ECO:0000313" key="3">
    <source>
        <dbReference type="Proteomes" id="UP000178587"/>
    </source>
</evidence>
<keyword evidence="1" id="KW-1133">Transmembrane helix</keyword>
<evidence type="ECO:0000313" key="2">
    <source>
        <dbReference type="EMBL" id="OGG76136.1"/>
    </source>
</evidence>
<proteinExistence type="predicted"/>
<gene>
    <name evidence="2" type="ORF">A3A34_01430</name>
</gene>
<accession>A0A1F6ER76</accession>
<organism evidence="2 3">
    <name type="scientific">Candidatus Kaiserbacteria bacterium RIFCSPLOWO2_01_FULL_50_24</name>
    <dbReference type="NCBI Taxonomy" id="1798507"/>
    <lineage>
        <taxon>Bacteria</taxon>
        <taxon>Candidatus Kaiseribacteriota</taxon>
    </lineage>
</organism>
<comment type="caution">
    <text evidence="2">The sequence shown here is derived from an EMBL/GenBank/DDBJ whole genome shotgun (WGS) entry which is preliminary data.</text>
</comment>
<keyword evidence="1" id="KW-0472">Membrane</keyword>
<dbReference type="AlphaFoldDB" id="A0A1F6ER76"/>
<reference evidence="2 3" key="1">
    <citation type="journal article" date="2016" name="Nat. Commun.">
        <title>Thousands of microbial genomes shed light on interconnected biogeochemical processes in an aquifer system.</title>
        <authorList>
            <person name="Anantharaman K."/>
            <person name="Brown C.T."/>
            <person name="Hug L.A."/>
            <person name="Sharon I."/>
            <person name="Castelle C.J."/>
            <person name="Probst A.J."/>
            <person name="Thomas B.C."/>
            <person name="Singh A."/>
            <person name="Wilkins M.J."/>
            <person name="Karaoz U."/>
            <person name="Brodie E.L."/>
            <person name="Williams K.H."/>
            <person name="Hubbard S.S."/>
            <person name="Banfield J.F."/>
        </authorList>
    </citation>
    <scope>NUCLEOTIDE SEQUENCE [LARGE SCALE GENOMIC DNA]</scope>
</reference>